<keyword evidence="1" id="KW-1133">Transmembrane helix</keyword>
<dbReference type="Proteomes" id="UP000294616">
    <property type="component" value="Unassembled WGS sequence"/>
</dbReference>
<gene>
    <name evidence="2" type="ORF">C8N28_1501</name>
</gene>
<accession>A0A4R1LWS3</accession>
<sequence>MGQIACGYKINILLLISLTFSVSSPIFVNSSVI</sequence>
<proteinExistence type="predicted"/>
<dbReference type="EMBL" id="SMGO01000002">
    <property type="protein sequence ID" value="TCK82914.1"/>
    <property type="molecule type" value="Genomic_DNA"/>
</dbReference>
<keyword evidence="1" id="KW-0812">Transmembrane</keyword>
<comment type="caution">
    <text evidence="2">The sequence shown here is derived from an EMBL/GenBank/DDBJ whole genome shotgun (WGS) entry which is preliminary data.</text>
</comment>
<organism evidence="2 3">
    <name type="scientific">Albibacterium bauzanense</name>
    <dbReference type="NCBI Taxonomy" id="653929"/>
    <lineage>
        <taxon>Bacteria</taxon>
        <taxon>Pseudomonadati</taxon>
        <taxon>Bacteroidota</taxon>
        <taxon>Sphingobacteriia</taxon>
        <taxon>Sphingobacteriales</taxon>
        <taxon>Sphingobacteriaceae</taxon>
        <taxon>Albibacterium</taxon>
    </lineage>
</organism>
<evidence type="ECO:0000256" key="1">
    <source>
        <dbReference type="SAM" id="Phobius"/>
    </source>
</evidence>
<dbReference type="AlphaFoldDB" id="A0A4R1LWS3"/>
<evidence type="ECO:0000313" key="2">
    <source>
        <dbReference type="EMBL" id="TCK82914.1"/>
    </source>
</evidence>
<keyword evidence="1" id="KW-0472">Membrane</keyword>
<protein>
    <submittedName>
        <fullName evidence="2">Uncharacterized protein</fullName>
    </submittedName>
</protein>
<evidence type="ECO:0000313" key="3">
    <source>
        <dbReference type="Proteomes" id="UP000294616"/>
    </source>
</evidence>
<feature type="transmembrane region" description="Helical" evidence="1">
    <location>
        <begin position="12"/>
        <end position="32"/>
    </location>
</feature>
<keyword evidence="3" id="KW-1185">Reference proteome</keyword>
<name>A0A4R1LWS3_9SPHI</name>
<reference evidence="2 3" key="1">
    <citation type="submission" date="2019-03" db="EMBL/GenBank/DDBJ databases">
        <title>Genomic Encyclopedia of Archaeal and Bacterial Type Strains, Phase II (KMG-II): from individual species to whole genera.</title>
        <authorList>
            <person name="Goeker M."/>
        </authorList>
    </citation>
    <scope>NUCLEOTIDE SEQUENCE [LARGE SCALE GENOMIC DNA]</scope>
    <source>
        <strain evidence="2 3">DSM 22554</strain>
    </source>
</reference>